<dbReference type="PROSITE" id="PS51774">
    <property type="entry name" value="NAB"/>
    <property type="match status" value="1"/>
</dbReference>
<comment type="caution">
    <text evidence="4">The sequence shown here is derived from an EMBL/GenBank/DDBJ whole genome shotgun (WGS) entry which is preliminary data.</text>
</comment>
<reference evidence="4 5" key="1">
    <citation type="journal article" date="2020" name="IScience">
        <title>Genome Sequencing of the Endangered Kingdonia uniflora (Circaeasteraceae, Ranunculales) Reveals Potential Mechanisms of Evolutionary Specialization.</title>
        <authorList>
            <person name="Sun Y."/>
            <person name="Deng T."/>
            <person name="Zhang A."/>
            <person name="Moore M.J."/>
            <person name="Landis J.B."/>
            <person name="Lin N."/>
            <person name="Zhang H."/>
            <person name="Zhang X."/>
            <person name="Huang J."/>
            <person name="Zhang X."/>
            <person name="Sun H."/>
            <person name="Wang H."/>
        </authorList>
    </citation>
    <scope>NUCLEOTIDE SEQUENCE [LARGE SCALE GENOMIC DNA]</scope>
    <source>
        <strain evidence="4">TB1705</strain>
        <tissue evidence="4">Leaf</tissue>
    </source>
</reference>
<name>A0A7J7M6F4_9MAGN</name>
<dbReference type="Proteomes" id="UP000541444">
    <property type="component" value="Unassembled WGS sequence"/>
</dbReference>
<dbReference type="EMBL" id="JACGCM010001747">
    <property type="protein sequence ID" value="KAF6150348.1"/>
    <property type="molecule type" value="Genomic_DNA"/>
</dbReference>
<proteinExistence type="predicted"/>
<organism evidence="4 5">
    <name type="scientific">Kingdonia uniflora</name>
    <dbReference type="NCBI Taxonomy" id="39325"/>
    <lineage>
        <taxon>Eukaryota</taxon>
        <taxon>Viridiplantae</taxon>
        <taxon>Streptophyta</taxon>
        <taxon>Embryophyta</taxon>
        <taxon>Tracheophyta</taxon>
        <taxon>Spermatophyta</taxon>
        <taxon>Magnoliopsida</taxon>
        <taxon>Ranunculales</taxon>
        <taxon>Circaeasteraceae</taxon>
        <taxon>Kingdonia</taxon>
    </lineage>
</organism>
<dbReference type="Pfam" id="PF07765">
    <property type="entry name" value="KIP1"/>
    <property type="match status" value="1"/>
</dbReference>
<dbReference type="AlphaFoldDB" id="A0A7J7M6F4"/>
<dbReference type="PANTHER" id="PTHR31631">
    <property type="entry name" value="PROTEIN NETWORKED 2D"/>
    <property type="match status" value="1"/>
</dbReference>
<dbReference type="PANTHER" id="PTHR31631:SF0">
    <property type="entry name" value="PROTEIN NETWORKED 2D"/>
    <property type="match status" value="1"/>
</dbReference>
<evidence type="ECO:0000259" key="3">
    <source>
        <dbReference type="PROSITE" id="PS51774"/>
    </source>
</evidence>
<feature type="compositionally biased region" description="Basic and acidic residues" evidence="2">
    <location>
        <begin position="485"/>
        <end position="495"/>
    </location>
</feature>
<keyword evidence="1" id="KW-0175">Coiled coil</keyword>
<gene>
    <name evidence="4" type="ORF">GIB67_034047</name>
</gene>
<feature type="region of interest" description="Disordered" evidence="2">
    <location>
        <begin position="462"/>
        <end position="495"/>
    </location>
</feature>
<accession>A0A7J7M6F4</accession>
<dbReference type="GO" id="GO:0003779">
    <property type="term" value="F:actin binding"/>
    <property type="evidence" value="ECO:0007669"/>
    <property type="project" value="InterPro"/>
</dbReference>
<evidence type="ECO:0000313" key="4">
    <source>
        <dbReference type="EMBL" id="KAF6150348.1"/>
    </source>
</evidence>
<evidence type="ECO:0000256" key="2">
    <source>
        <dbReference type="SAM" id="MobiDB-lite"/>
    </source>
</evidence>
<dbReference type="InterPro" id="IPR011684">
    <property type="entry name" value="NAB"/>
</dbReference>
<sequence>MAQEVAKTVSVGMGESIVAPTEVEIGMEICPAPMGIRPAPPRMGQIWYELNRYGGGDESEQRTKEMLELLQDEGDTFAARAEMYYKKKPELVRIMEELHRSFRALAERFDPFRIVSKMQRLKLKYFGDHSFEMSIPVPIPPTYQGLSEEEAVEAKKDFYYKLGFYVFVLTGEERLDPLYLYQLFGGGGSRRGVDGNGGGGLEDGTNSSQMIRYATGGRLAIQIAEVRDKIFGLFGYDELLVRKCELEGLNVRSGELEERRRKIKGFDKKLSEGDKRLKRAKDFGSRRWLYSSVVRERLDITADSHSDIEEYGLSLPLTILAKGIMNAIGGCPAQLNGSMWQFYGVKNYKAYGGSYFGASATRRRFFDLNSVGRTWKDNIIWVKGNCLQRDDEEPLDLRFRTVNQSVKSKVERKESLLDEVAEEETKLKLVLEGLDSAQPNPAMPSKIDLKYPKKWMLKALPTSGTTGSAEVTKDKRGRVKPAGESGEKVTEGRSAAMDDLKEVEERARLAVLHGEEDMSKMLKASHAVTIGQLQVETKANLDGMVKELDRLGCHLMLKGYSEEDMDTIKADTYAEEEDEEEAEAVGIVDGLDGISLQTVELDSSHSRKDDVLMCNREFAEQFDKMVEANEKIEDQYVKAYFKLVEVTQAVSDFTLQVEGKDAEINTVLKELAEVTEHTEKLQSRVDALAVKVSLSGRIRELESDVSCIQGHVQKGNTNLRECQHKLDAALIREKVLEGEIKAKESLVKRKEELLKDILAREELNAEIRRLRARVVDLEAMHLAESTKYTKKLEENIIYHAKVDVEMT</sequence>
<evidence type="ECO:0000256" key="1">
    <source>
        <dbReference type="ARBA" id="ARBA00023054"/>
    </source>
</evidence>
<protein>
    <recommendedName>
        <fullName evidence="3">NAB domain-containing protein</fullName>
    </recommendedName>
</protein>
<keyword evidence="5" id="KW-1185">Reference proteome</keyword>
<evidence type="ECO:0000313" key="5">
    <source>
        <dbReference type="Proteomes" id="UP000541444"/>
    </source>
</evidence>
<feature type="domain" description="NAB" evidence="3">
    <location>
        <begin position="36"/>
        <end position="116"/>
    </location>
</feature>